<feature type="region of interest" description="Disordered" evidence="1">
    <location>
        <begin position="132"/>
        <end position="157"/>
    </location>
</feature>
<feature type="signal peptide" evidence="2">
    <location>
        <begin position="1"/>
        <end position="19"/>
    </location>
</feature>
<feature type="chain" id="PRO_5046147001" description="Domain of unknown function DB domain-containing protein" evidence="2">
    <location>
        <begin position="20"/>
        <end position="454"/>
    </location>
</feature>
<name>A0ABR1CH08_NECAM</name>
<organism evidence="4 5">
    <name type="scientific">Necator americanus</name>
    <name type="common">Human hookworm</name>
    <dbReference type="NCBI Taxonomy" id="51031"/>
    <lineage>
        <taxon>Eukaryota</taxon>
        <taxon>Metazoa</taxon>
        <taxon>Ecdysozoa</taxon>
        <taxon>Nematoda</taxon>
        <taxon>Chromadorea</taxon>
        <taxon>Rhabditida</taxon>
        <taxon>Rhabditina</taxon>
        <taxon>Rhabditomorpha</taxon>
        <taxon>Strongyloidea</taxon>
        <taxon>Ancylostomatidae</taxon>
        <taxon>Bunostominae</taxon>
        <taxon>Necator</taxon>
    </lineage>
</organism>
<evidence type="ECO:0000259" key="3">
    <source>
        <dbReference type="Pfam" id="PF01682"/>
    </source>
</evidence>
<protein>
    <recommendedName>
        <fullName evidence="3">Domain of unknown function DB domain-containing protein</fullName>
    </recommendedName>
</protein>
<evidence type="ECO:0000313" key="4">
    <source>
        <dbReference type="EMBL" id="KAK6736958.1"/>
    </source>
</evidence>
<feature type="domain" description="Domain of unknown function DB" evidence="3">
    <location>
        <begin position="345"/>
        <end position="447"/>
    </location>
</feature>
<feature type="region of interest" description="Disordered" evidence="1">
    <location>
        <begin position="285"/>
        <end position="312"/>
    </location>
</feature>
<dbReference type="Proteomes" id="UP001303046">
    <property type="component" value="Unassembled WGS sequence"/>
</dbReference>
<evidence type="ECO:0000256" key="1">
    <source>
        <dbReference type="SAM" id="MobiDB-lite"/>
    </source>
</evidence>
<evidence type="ECO:0000256" key="2">
    <source>
        <dbReference type="SAM" id="SignalP"/>
    </source>
</evidence>
<feature type="compositionally biased region" description="Pro residues" evidence="1">
    <location>
        <begin position="287"/>
        <end position="312"/>
    </location>
</feature>
<dbReference type="PANTHER" id="PTHR46705">
    <property type="entry name" value="PROTEIN CBG09805"/>
    <property type="match status" value="1"/>
</dbReference>
<comment type="caution">
    <text evidence="4">The sequence shown here is derived from an EMBL/GenBank/DDBJ whole genome shotgun (WGS) entry which is preliminary data.</text>
</comment>
<keyword evidence="5" id="KW-1185">Reference proteome</keyword>
<accession>A0ABR1CH08</accession>
<feature type="compositionally biased region" description="Pro residues" evidence="1">
    <location>
        <begin position="137"/>
        <end position="156"/>
    </location>
</feature>
<dbReference type="Pfam" id="PF01682">
    <property type="entry name" value="DB"/>
    <property type="match status" value="1"/>
</dbReference>
<gene>
    <name evidence="4" type="primary">Necator_chrII.g7365</name>
    <name evidence="4" type="ORF">RB195_019572</name>
</gene>
<dbReference type="PANTHER" id="PTHR46705:SF2">
    <property type="entry name" value="DOMAIN OF UNKNOWN FUNCTION DB DOMAIN-CONTAINING PROTEIN"/>
    <property type="match status" value="1"/>
</dbReference>
<evidence type="ECO:0000313" key="5">
    <source>
        <dbReference type="Proteomes" id="UP001303046"/>
    </source>
</evidence>
<proteinExistence type="predicted"/>
<dbReference type="EMBL" id="JAVFWL010000002">
    <property type="protein sequence ID" value="KAK6736958.1"/>
    <property type="molecule type" value="Genomic_DNA"/>
</dbReference>
<keyword evidence="2" id="KW-0732">Signal</keyword>
<dbReference type="InterPro" id="IPR002602">
    <property type="entry name" value="DB"/>
</dbReference>
<reference evidence="4 5" key="1">
    <citation type="submission" date="2023-08" db="EMBL/GenBank/DDBJ databases">
        <title>A Necator americanus chromosomal reference genome.</title>
        <authorList>
            <person name="Ilik V."/>
            <person name="Petrzelkova K.J."/>
            <person name="Pardy F."/>
            <person name="Fuh T."/>
            <person name="Niatou-Singa F.S."/>
            <person name="Gouil Q."/>
            <person name="Baker L."/>
            <person name="Ritchie M.E."/>
            <person name="Jex A.R."/>
            <person name="Gazzola D."/>
            <person name="Li H."/>
            <person name="Toshio Fujiwara R."/>
            <person name="Zhan B."/>
            <person name="Aroian R.V."/>
            <person name="Pafco B."/>
            <person name="Schwarz E.M."/>
        </authorList>
    </citation>
    <scope>NUCLEOTIDE SEQUENCE [LARGE SCALE GENOMIC DNA]</scope>
    <source>
        <strain evidence="4 5">Aroian</strain>
        <tissue evidence="4">Whole animal</tissue>
    </source>
</reference>
<sequence length="454" mass="51365">MQLTTFLPCLAVLLHSTHAQYYQQASQQYFPPQQYAPQQQYPAQWRQWDQPQSYQSQPQFLPQQPVQASFYQHKRRLSNYQQNPPFAYQQQQQPQQRYQLPQYQQQVPIPPPQFMPTAQQLQQIPQFPQQQQYNLRPQPPPVIYSQPPPPPPPLPQQPVQAVFKPRPVYREGPRIYEQQFKIMRPAPVEGYFPQQVEPQLPIQQRMRVPSPPERFRPHLADIYGLPLPDRPHSTKKPTVILVGESLPDGAYGAEEKLIDGQHPSYIEDTARTTPFRTNIQPQMVVPKPAPRRPVTPRPQPPPRIAPATQAPPPTMVKAKLSAIVPKSIAPSNGGGKNPNAAFLGCCKAVKVAKSCERICNFDILNKKTLTGMFLGTDPCPQSYGLELLQCAAQSDDHTECCRSKGVHTTTAGDKCLGFCNMKPGVTFQADVSMLPCWGVLNDIKTCFKDSIQNS</sequence>